<dbReference type="GO" id="GO:0004767">
    <property type="term" value="F:sphingomyelin phosphodiesterase activity"/>
    <property type="evidence" value="ECO:0007669"/>
    <property type="project" value="UniProtKB-UniRule"/>
</dbReference>
<comment type="cofactor">
    <cofactor evidence="13">
        <name>Zn(2+)</name>
        <dbReference type="ChEBI" id="CHEBI:29105"/>
    </cofactor>
    <text evidence="13">Binds 2 Zn(2+) ions per subunit.</text>
</comment>
<keyword evidence="3" id="KW-0964">Secreted</keyword>
<evidence type="ECO:0000256" key="13">
    <source>
        <dbReference type="PIRSR" id="PIRSR000948-1"/>
    </source>
</evidence>
<comment type="catalytic activity">
    <reaction evidence="11">
        <text>a sphingomyelin + H2O = phosphocholine + an N-acylsphing-4-enine + H(+)</text>
        <dbReference type="Rhea" id="RHEA:19253"/>
        <dbReference type="ChEBI" id="CHEBI:15377"/>
        <dbReference type="ChEBI" id="CHEBI:15378"/>
        <dbReference type="ChEBI" id="CHEBI:17636"/>
        <dbReference type="ChEBI" id="CHEBI:52639"/>
        <dbReference type="ChEBI" id="CHEBI:295975"/>
        <dbReference type="EC" id="3.1.4.12"/>
    </reaction>
    <physiologicalReaction direction="left-to-right" evidence="11">
        <dbReference type="Rhea" id="RHEA:19254"/>
    </physiologicalReaction>
</comment>
<feature type="binding site" evidence="13">
    <location>
        <position position="296"/>
    </location>
    <ligand>
        <name>Zn(2+)</name>
        <dbReference type="ChEBI" id="CHEBI:29105"/>
        <label>2</label>
    </ligand>
</feature>
<dbReference type="InterPro" id="IPR029052">
    <property type="entry name" value="Metallo-depent_PP-like"/>
</dbReference>
<feature type="binding site" evidence="13">
    <location>
        <position position="228"/>
    </location>
    <ligand>
        <name>Zn(2+)</name>
        <dbReference type="ChEBI" id="CHEBI:29105"/>
        <label>1</label>
    </ligand>
</feature>
<dbReference type="PROSITE" id="PS50015">
    <property type="entry name" value="SAP_B"/>
    <property type="match status" value="1"/>
</dbReference>
<accession>A0A8J1UEH1</accession>
<dbReference type="GO" id="GO:0046872">
    <property type="term" value="F:metal ion binding"/>
    <property type="evidence" value="ECO:0007669"/>
    <property type="project" value="UniProtKB-KW"/>
</dbReference>
<organism evidence="15 16">
    <name type="scientific">Owenia fusiformis</name>
    <name type="common">Polychaete worm</name>
    <dbReference type="NCBI Taxonomy" id="6347"/>
    <lineage>
        <taxon>Eukaryota</taxon>
        <taxon>Metazoa</taxon>
        <taxon>Spiralia</taxon>
        <taxon>Lophotrochozoa</taxon>
        <taxon>Annelida</taxon>
        <taxon>Polychaeta</taxon>
        <taxon>Sedentaria</taxon>
        <taxon>Canalipalpata</taxon>
        <taxon>Sabellida</taxon>
        <taxon>Oweniida</taxon>
        <taxon>Oweniidae</taxon>
        <taxon>Owenia</taxon>
    </lineage>
</organism>
<protein>
    <recommendedName>
        <fullName evidence="12">Sphingomyelin phosphodiesterase</fullName>
    </recommendedName>
</protein>
<keyword evidence="4 13" id="KW-0479">Metal-binding</keyword>
<proteinExistence type="inferred from homology"/>
<sequence>MIMISVLLCATILATSFAIPFKDGSFVHPKDIQKVPIGPTSDEYVRDLMVNIGKNAEVFADVAHHATSQETIDSLFDATETIKGGMIDEPPALQIQCLVCEQLIEILQRGLTEAGNDPDIAWEALRPIAEELCNNVLGVAGLNAEAMCPGIMGHYVPHLLYILHNKTMSPSYACTELNFCDVEDISADGQALPIYIKDNETPMERFDDRKKRQAPGSTFRIAFLTDVHVDSRYTVGAPTDCGMIICCRVGADYTGEGSAGRFGSYSCNTPIRTMDLFMQGIANLAEKPDIVLYGGDAPPHALWEETFDGQMQASQATVEAFSRNMPGMRVFPTIGNHETYPGNLYYLPRQEIQDMNRMFTEWWRPLANFSDENVRTWQANGYYTTLIRPGLRILTFNSNYGYTMNFYNLLNVDTLELVQLKTFMNDTLQTARNNNEKVIMLGHHPTGSAQNHWGRFYTELVLQFGDVIALQQCGHTHRDHFTMFVDQTGQSHGQMFVSPSVTTFGAINPSARVFTLDSENKLVDYDQYFLDITTADVKPNIQLAYSAKQEYGLRDMSPSSWQELTRRFESDQTLFQRYYWHRGTRVSNSECSGACRDTELCNLRNSVFSERQRCIDAIP</sequence>
<evidence type="ECO:0000256" key="9">
    <source>
        <dbReference type="ARBA" id="ARBA00023180"/>
    </source>
</evidence>
<feature type="binding site" evidence="13">
    <location>
        <position position="443"/>
    </location>
    <ligand>
        <name>Zn(2+)</name>
        <dbReference type="ChEBI" id="CHEBI:29105"/>
        <label>2</label>
    </ligand>
</feature>
<evidence type="ECO:0000256" key="3">
    <source>
        <dbReference type="ARBA" id="ARBA00022525"/>
    </source>
</evidence>
<comment type="subcellular location">
    <subcellularLocation>
        <location evidence="1">Secreted</location>
    </subcellularLocation>
</comment>
<dbReference type="InterPro" id="IPR011001">
    <property type="entry name" value="Saposin-like"/>
</dbReference>
<evidence type="ECO:0000313" key="16">
    <source>
        <dbReference type="Proteomes" id="UP000749559"/>
    </source>
</evidence>
<dbReference type="PANTHER" id="PTHR10340:SF57">
    <property type="entry name" value="METALLOPHOS DOMAIN-CONTAINING PROTEIN"/>
    <property type="match status" value="1"/>
</dbReference>
<dbReference type="Proteomes" id="UP000749559">
    <property type="component" value="Unassembled WGS sequence"/>
</dbReference>
<dbReference type="Gene3D" id="1.10.225.10">
    <property type="entry name" value="Saposin-like"/>
    <property type="match status" value="1"/>
</dbReference>
<feature type="binding site" evidence="13">
    <location>
        <position position="336"/>
    </location>
    <ligand>
        <name>Zn(2+)</name>
        <dbReference type="ChEBI" id="CHEBI:29105"/>
        <label>2</label>
    </ligand>
</feature>
<feature type="disulfide bond" evidence="14">
    <location>
        <begin position="97"/>
        <end position="180"/>
    </location>
</feature>
<feature type="binding site" evidence="13">
    <location>
        <position position="477"/>
    </location>
    <ligand>
        <name>Zn(2+)</name>
        <dbReference type="ChEBI" id="CHEBI:29105"/>
        <label>1</label>
    </ligand>
</feature>
<evidence type="ECO:0000256" key="8">
    <source>
        <dbReference type="ARBA" id="ARBA00023157"/>
    </source>
</evidence>
<dbReference type="Gene3D" id="3.60.21.10">
    <property type="match status" value="1"/>
</dbReference>
<evidence type="ECO:0000256" key="10">
    <source>
        <dbReference type="ARBA" id="ARBA00023295"/>
    </source>
</evidence>
<comment type="similarity">
    <text evidence="2 12">Belongs to the acid sphingomyelinase family.</text>
</comment>
<keyword evidence="6 12" id="KW-0378">Hydrolase</keyword>
<dbReference type="OrthoDB" id="6283087at2759"/>
<feature type="disulfide bond" evidence="14">
    <location>
        <begin position="133"/>
        <end position="148"/>
    </location>
</feature>
<name>A0A8J1UEH1_OWEFU</name>
<dbReference type="InterPro" id="IPR004843">
    <property type="entry name" value="Calcineurin-like_PHP"/>
</dbReference>
<dbReference type="Pfam" id="PF19272">
    <property type="entry name" value="ASMase_C"/>
    <property type="match status" value="1"/>
</dbReference>
<dbReference type="SUPFAM" id="SSF47862">
    <property type="entry name" value="Saposin"/>
    <property type="match status" value="1"/>
</dbReference>
<dbReference type="InterPro" id="IPR041805">
    <property type="entry name" value="ASMase/PPN1_MPP"/>
</dbReference>
<dbReference type="AlphaFoldDB" id="A0A8J1UEH1"/>
<feature type="disulfide bond" evidence="14">
    <location>
        <begin position="100"/>
        <end position="174"/>
    </location>
</feature>
<dbReference type="PIRSF" id="PIRSF000948">
    <property type="entry name" value="Sphingomy_PDE"/>
    <property type="match status" value="1"/>
</dbReference>
<dbReference type="Pfam" id="PF00149">
    <property type="entry name" value="Metallophos"/>
    <property type="match status" value="1"/>
</dbReference>
<dbReference type="CDD" id="cd00842">
    <property type="entry name" value="MPP_ASMase"/>
    <property type="match status" value="1"/>
</dbReference>
<evidence type="ECO:0000256" key="4">
    <source>
        <dbReference type="ARBA" id="ARBA00022723"/>
    </source>
</evidence>
<evidence type="ECO:0000256" key="7">
    <source>
        <dbReference type="ARBA" id="ARBA00022833"/>
    </source>
</evidence>
<keyword evidence="16" id="KW-1185">Reference proteome</keyword>
<reference evidence="15" key="1">
    <citation type="submission" date="2022-03" db="EMBL/GenBank/DDBJ databases">
        <authorList>
            <person name="Martin C."/>
        </authorList>
    </citation>
    <scope>NUCLEOTIDE SEQUENCE</scope>
</reference>
<dbReference type="SUPFAM" id="SSF56300">
    <property type="entry name" value="Metallo-dependent phosphatases"/>
    <property type="match status" value="1"/>
</dbReference>
<feature type="binding site" evidence="13">
    <location>
        <position position="475"/>
    </location>
    <ligand>
        <name>Zn(2+)</name>
        <dbReference type="ChEBI" id="CHEBI:29105"/>
        <label>2</label>
    </ligand>
</feature>
<dbReference type="InterPro" id="IPR008139">
    <property type="entry name" value="SaposinB_dom"/>
</dbReference>
<feature type="binding site" evidence="13">
    <location>
        <position position="296"/>
    </location>
    <ligand>
        <name>Zn(2+)</name>
        <dbReference type="ChEBI" id="CHEBI:29105"/>
        <label>1</label>
    </ligand>
</feature>
<keyword evidence="8 14" id="KW-1015">Disulfide bond</keyword>
<dbReference type="GO" id="GO:0046513">
    <property type="term" value="P:ceramide biosynthetic process"/>
    <property type="evidence" value="ECO:0007669"/>
    <property type="project" value="UniProtKB-ARBA"/>
</dbReference>
<keyword evidence="9" id="KW-0325">Glycoprotein</keyword>
<evidence type="ECO:0000256" key="6">
    <source>
        <dbReference type="ARBA" id="ARBA00022801"/>
    </source>
</evidence>
<dbReference type="GO" id="GO:0016020">
    <property type="term" value="C:membrane"/>
    <property type="evidence" value="ECO:0007669"/>
    <property type="project" value="GOC"/>
</dbReference>
<feature type="disulfide bond" evidence="14">
    <location>
        <begin position="247"/>
        <end position="267"/>
    </location>
</feature>
<evidence type="ECO:0000256" key="12">
    <source>
        <dbReference type="PIRNR" id="PIRNR000948"/>
    </source>
</evidence>
<dbReference type="GO" id="GO:0016798">
    <property type="term" value="F:hydrolase activity, acting on glycosyl bonds"/>
    <property type="evidence" value="ECO:0007669"/>
    <property type="project" value="UniProtKB-KW"/>
</dbReference>
<gene>
    <name evidence="15" type="ORF">OFUS_LOCUS606</name>
</gene>
<keyword evidence="7 13" id="KW-0862">Zinc</keyword>
<dbReference type="GO" id="GO:0005576">
    <property type="term" value="C:extracellular region"/>
    <property type="evidence" value="ECO:0007669"/>
    <property type="project" value="UniProtKB-SubCell"/>
</dbReference>
<feature type="disulfide bond" evidence="14">
    <location>
        <begin position="241"/>
        <end position="246"/>
    </location>
</feature>
<feature type="binding site" evidence="13">
    <location>
        <position position="226"/>
    </location>
    <ligand>
        <name>Zn(2+)</name>
        <dbReference type="ChEBI" id="CHEBI:29105"/>
        <label>1</label>
    </ligand>
</feature>
<feature type="disulfide bond" evidence="14">
    <location>
        <begin position="591"/>
        <end position="595"/>
    </location>
</feature>
<evidence type="ECO:0000256" key="11">
    <source>
        <dbReference type="ARBA" id="ARBA00047268"/>
    </source>
</evidence>
<evidence type="ECO:0000313" key="15">
    <source>
        <dbReference type="EMBL" id="CAH1772934.1"/>
    </source>
</evidence>
<keyword evidence="10 12" id="KW-0326">Glycosidase</keyword>
<comment type="caution">
    <text evidence="15">The sequence shown here is derived from an EMBL/GenBank/DDBJ whole genome shotgun (WGS) entry which is preliminary data.</text>
</comment>
<dbReference type="PANTHER" id="PTHR10340">
    <property type="entry name" value="SPHINGOMYELIN PHOSPHODIESTERASE"/>
    <property type="match status" value="1"/>
</dbReference>
<dbReference type="InterPro" id="IPR011160">
    <property type="entry name" value="Sphingomy_PDE"/>
</dbReference>
<evidence type="ECO:0000256" key="14">
    <source>
        <dbReference type="PIRSR" id="PIRSR000948-2"/>
    </source>
</evidence>
<evidence type="ECO:0000256" key="2">
    <source>
        <dbReference type="ARBA" id="ARBA00008234"/>
    </source>
</evidence>
<comment type="function">
    <text evidence="12">Converts sphingomyelin to ceramide.</text>
</comment>
<evidence type="ECO:0000256" key="5">
    <source>
        <dbReference type="ARBA" id="ARBA00022729"/>
    </source>
</evidence>
<keyword evidence="5" id="KW-0732">Signal</keyword>
<dbReference type="InterPro" id="IPR045473">
    <property type="entry name" value="ASM_C"/>
</dbReference>
<dbReference type="GO" id="GO:0006685">
    <property type="term" value="P:sphingomyelin catabolic process"/>
    <property type="evidence" value="ECO:0007669"/>
    <property type="project" value="UniProtKB-UniRule"/>
</dbReference>
<evidence type="ECO:0000256" key="1">
    <source>
        <dbReference type="ARBA" id="ARBA00004613"/>
    </source>
</evidence>
<dbReference type="EMBL" id="CAIIXF020000001">
    <property type="protein sequence ID" value="CAH1772934.1"/>
    <property type="molecule type" value="Genomic_DNA"/>
</dbReference>